<evidence type="ECO:0000313" key="11">
    <source>
        <dbReference type="Proteomes" id="UP000886722"/>
    </source>
</evidence>
<feature type="domain" description="ABC3 transporter permease C-terminal" evidence="8">
    <location>
        <begin position="284"/>
        <end position="408"/>
    </location>
</feature>
<evidence type="ECO:0000256" key="7">
    <source>
        <dbReference type="SAM" id="Phobius"/>
    </source>
</evidence>
<accession>A0A9D1GG36</accession>
<reference evidence="10" key="1">
    <citation type="submission" date="2020-10" db="EMBL/GenBank/DDBJ databases">
        <authorList>
            <person name="Gilroy R."/>
        </authorList>
    </citation>
    <scope>NUCLEOTIDE SEQUENCE</scope>
    <source>
        <strain evidence="10">21143</strain>
    </source>
</reference>
<evidence type="ECO:0000256" key="1">
    <source>
        <dbReference type="ARBA" id="ARBA00004651"/>
    </source>
</evidence>
<gene>
    <name evidence="10" type="ORF">IAD06_10265</name>
</gene>
<dbReference type="Proteomes" id="UP000886722">
    <property type="component" value="Unassembled WGS sequence"/>
</dbReference>
<evidence type="ECO:0000256" key="2">
    <source>
        <dbReference type="ARBA" id="ARBA00005236"/>
    </source>
</evidence>
<feature type="transmembrane region" description="Helical" evidence="7">
    <location>
        <begin position="328"/>
        <end position="358"/>
    </location>
</feature>
<keyword evidence="5 7" id="KW-1133">Transmembrane helix</keyword>
<reference evidence="10" key="2">
    <citation type="journal article" date="2021" name="PeerJ">
        <title>Extensive microbial diversity within the chicken gut microbiome revealed by metagenomics and culture.</title>
        <authorList>
            <person name="Gilroy R."/>
            <person name="Ravi A."/>
            <person name="Getino M."/>
            <person name="Pursley I."/>
            <person name="Horton D.L."/>
            <person name="Alikhan N.F."/>
            <person name="Baker D."/>
            <person name="Gharbi K."/>
            <person name="Hall N."/>
            <person name="Watson M."/>
            <person name="Adriaenssens E.M."/>
            <person name="Foster-Nyarko E."/>
            <person name="Jarju S."/>
            <person name="Secka A."/>
            <person name="Antonio M."/>
            <person name="Oren A."/>
            <person name="Chaudhuri R.R."/>
            <person name="La Ragione R."/>
            <person name="Hildebrand F."/>
            <person name="Pallen M.J."/>
        </authorList>
    </citation>
    <scope>NUCLEOTIDE SEQUENCE</scope>
    <source>
        <strain evidence="10">21143</strain>
    </source>
</reference>
<name>A0A9D1GG36_9BACT</name>
<dbReference type="EMBL" id="DVKT01000075">
    <property type="protein sequence ID" value="HIT40398.1"/>
    <property type="molecule type" value="Genomic_DNA"/>
</dbReference>
<dbReference type="Pfam" id="PF12704">
    <property type="entry name" value="MacB_PCD"/>
    <property type="match status" value="1"/>
</dbReference>
<comment type="caution">
    <text evidence="10">The sequence shown here is derived from an EMBL/GenBank/DDBJ whole genome shotgun (WGS) entry which is preliminary data.</text>
</comment>
<sequence length="416" mass="46903">MSVELFIAKRIYSRAGKKTGSEQIPPAIRIATWGVALGMAIMILSVSIVIGFKKEISGKVIGFGSHIQITGSPYQNSYETSPIALSPALDTLLAQFPQIDNYTLFATKPGILKTDTDFLGITLKGITAEYPTQFLEEHLTNGRMPQLAGESARNEILISRYIADKLHLNVGDAIYCYFVEENIRARKFTVSGIYQTNLTEYDQIFIFGDVRHIQRLNRWAADQYSGIEIRLKDIDAIQSVNDQLYTALLLLKDHYNNPYFAHTIRELNPQLFNWLDLLDMNVWVILILLSLVSGFTMISGLLVIILEHTRMIGVLKTLGAGNISVRKIFLYVAAFLVGRGMLWGNICGISLCLVQYYFQIIKLDPEVYYIPAVPITFHIGYLILLNIAAFLVSIFMLIAPSYIISRIRPARTVKFE</sequence>
<feature type="domain" description="MacB-like periplasmic core" evidence="9">
    <location>
        <begin position="31"/>
        <end position="244"/>
    </location>
</feature>
<dbReference type="GO" id="GO:0098797">
    <property type="term" value="C:plasma membrane protein complex"/>
    <property type="evidence" value="ECO:0007669"/>
    <property type="project" value="TreeGrafter"/>
</dbReference>
<evidence type="ECO:0000259" key="8">
    <source>
        <dbReference type="Pfam" id="PF02687"/>
    </source>
</evidence>
<evidence type="ECO:0000256" key="3">
    <source>
        <dbReference type="ARBA" id="ARBA00022475"/>
    </source>
</evidence>
<dbReference type="PANTHER" id="PTHR30489">
    <property type="entry name" value="LIPOPROTEIN-RELEASING SYSTEM TRANSMEMBRANE PROTEIN LOLE"/>
    <property type="match status" value="1"/>
</dbReference>
<comment type="subcellular location">
    <subcellularLocation>
        <location evidence="1">Cell membrane</location>
        <topology evidence="1">Multi-pass membrane protein</topology>
    </subcellularLocation>
</comment>
<comment type="similarity">
    <text evidence="2">Belongs to the ABC-4 integral membrane protein family. LolC/E subfamily.</text>
</comment>
<dbReference type="GO" id="GO:0044874">
    <property type="term" value="P:lipoprotein localization to outer membrane"/>
    <property type="evidence" value="ECO:0007669"/>
    <property type="project" value="TreeGrafter"/>
</dbReference>
<proteinExistence type="inferred from homology"/>
<dbReference type="InterPro" id="IPR051447">
    <property type="entry name" value="Lipoprotein-release_system"/>
</dbReference>
<dbReference type="InterPro" id="IPR003838">
    <property type="entry name" value="ABC3_permease_C"/>
</dbReference>
<evidence type="ECO:0000259" key="9">
    <source>
        <dbReference type="Pfam" id="PF12704"/>
    </source>
</evidence>
<feature type="transmembrane region" description="Helical" evidence="7">
    <location>
        <begin position="30"/>
        <end position="52"/>
    </location>
</feature>
<dbReference type="AlphaFoldDB" id="A0A9D1GG36"/>
<evidence type="ECO:0000256" key="6">
    <source>
        <dbReference type="ARBA" id="ARBA00023136"/>
    </source>
</evidence>
<keyword evidence="4 7" id="KW-0812">Transmembrane</keyword>
<evidence type="ECO:0000313" key="10">
    <source>
        <dbReference type="EMBL" id="HIT40398.1"/>
    </source>
</evidence>
<organism evidence="10 11">
    <name type="scientific">Candidatus Caccoplasma intestinavium</name>
    <dbReference type="NCBI Taxonomy" id="2840716"/>
    <lineage>
        <taxon>Bacteria</taxon>
        <taxon>Pseudomonadati</taxon>
        <taxon>Bacteroidota</taxon>
        <taxon>Bacteroidia</taxon>
        <taxon>Bacteroidales</taxon>
        <taxon>Bacteroidaceae</taxon>
        <taxon>Bacteroidaceae incertae sedis</taxon>
        <taxon>Candidatus Caccoplasma</taxon>
    </lineage>
</organism>
<evidence type="ECO:0000256" key="4">
    <source>
        <dbReference type="ARBA" id="ARBA00022692"/>
    </source>
</evidence>
<dbReference type="Pfam" id="PF02687">
    <property type="entry name" value="FtsX"/>
    <property type="match status" value="1"/>
</dbReference>
<keyword evidence="6 7" id="KW-0472">Membrane</keyword>
<feature type="transmembrane region" description="Helical" evidence="7">
    <location>
        <begin position="378"/>
        <end position="404"/>
    </location>
</feature>
<feature type="transmembrane region" description="Helical" evidence="7">
    <location>
        <begin position="282"/>
        <end position="307"/>
    </location>
</feature>
<dbReference type="PANTHER" id="PTHR30489:SF0">
    <property type="entry name" value="LIPOPROTEIN-RELEASING SYSTEM TRANSMEMBRANE PROTEIN LOLE"/>
    <property type="match status" value="1"/>
</dbReference>
<keyword evidence="3" id="KW-1003">Cell membrane</keyword>
<dbReference type="InterPro" id="IPR025857">
    <property type="entry name" value="MacB_PCD"/>
</dbReference>
<evidence type="ECO:0000256" key="5">
    <source>
        <dbReference type="ARBA" id="ARBA00022989"/>
    </source>
</evidence>
<protein>
    <submittedName>
        <fullName evidence="10">ABC transporter permease</fullName>
    </submittedName>
</protein>